<keyword evidence="2" id="KW-1185">Reference proteome</keyword>
<evidence type="ECO:0000313" key="3">
    <source>
        <dbReference type="WBParaSite" id="Hba_01429"/>
    </source>
</evidence>
<dbReference type="AlphaFoldDB" id="A0A1I7W9V3"/>
<dbReference type="Proteomes" id="UP000095283">
    <property type="component" value="Unplaced"/>
</dbReference>
<sequence length="82" mass="9213">MSCTGKRKDTDSLIQSEAENEFFYISYYLRAALIDFKYYLPVPLYLFAPLEDHGIHPTDCGDSGVVSSSHSTTDPRTSSISR</sequence>
<organism evidence="2 3">
    <name type="scientific">Heterorhabditis bacteriophora</name>
    <name type="common">Entomopathogenic nematode worm</name>
    <dbReference type="NCBI Taxonomy" id="37862"/>
    <lineage>
        <taxon>Eukaryota</taxon>
        <taxon>Metazoa</taxon>
        <taxon>Ecdysozoa</taxon>
        <taxon>Nematoda</taxon>
        <taxon>Chromadorea</taxon>
        <taxon>Rhabditida</taxon>
        <taxon>Rhabditina</taxon>
        <taxon>Rhabditomorpha</taxon>
        <taxon>Strongyloidea</taxon>
        <taxon>Heterorhabditidae</taxon>
        <taxon>Heterorhabditis</taxon>
    </lineage>
</organism>
<reference evidence="3" key="1">
    <citation type="submission" date="2016-11" db="UniProtKB">
        <authorList>
            <consortium name="WormBaseParasite"/>
        </authorList>
    </citation>
    <scope>IDENTIFICATION</scope>
</reference>
<evidence type="ECO:0000313" key="2">
    <source>
        <dbReference type="Proteomes" id="UP000095283"/>
    </source>
</evidence>
<dbReference type="WBParaSite" id="Hba_01429">
    <property type="protein sequence ID" value="Hba_01429"/>
    <property type="gene ID" value="Hba_01429"/>
</dbReference>
<name>A0A1I7W9V3_HETBA</name>
<protein>
    <submittedName>
        <fullName evidence="3">Ovule protein</fullName>
    </submittedName>
</protein>
<feature type="compositionally biased region" description="Polar residues" evidence="1">
    <location>
        <begin position="65"/>
        <end position="82"/>
    </location>
</feature>
<feature type="region of interest" description="Disordered" evidence="1">
    <location>
        <begin position="59"/>
        <end position="82"/>
    </location>
</feature>
<proteinExistence type="predicted"/>
<evidence type="ECO:0000256" key="1">
    <source>
        <dbReference type="SAM" id="MobiDB-lite"/>
    </source>
</evidence>
<accession>A0A1I7W9V3</accession>